<name>A0AA39YHV9_9PEZI</name>
<accession>A0AA39YHV9</accession>
<feature type="region of interest" description="Disordered" evidence="1">
    <location>
        <begin position="1"/>
        <end position="108"/>
    </location>
</feature>
<proteinExistence type="predicted"/>
<reference evidence="2" key="1">
    <citation type="submission" date="2023-06" db="EMBL/GenBank/DDBJ databases">
        <title>Genome-scale phylogeny and comparative genomics of the fungal order Sordariales.</title>
        <authorList>
            <consortium name="Lawrence Berkeley National Laboratory"/>
            <person name="Hensen N."/>
            <person name="Bonometti L."/>
            <person name="Westerberg I."/>
            <person name="Brannstrom I.O."/>
            <person name="Guillou S."/>
            <person name="Cros-Aarteil S."/>
            <person name="Calhoun S."/>
            <person name="Haridas S."/>
            <person name="Kuo A."/>
            <person name="Mondo S."/>
            <person name="Pangilinan J."/>
            <person name="Riley R."/>
            <person name="Labutti K."/>
            <person name="Andreopoulos B."/>
            <person name="Lipzen A."/>
            <person name="Chen C."/>
            <person name="Yanf M."/>
            <person name="Daum C."/>
            <person name="Ng V."/>
            <person name="Clum A."/>
            <person name="Steindorff A."/>
            <person name="Ohm R."/>
            <person name="Martin F."/>
            <person name="Silar P."/>
            <person name="Natvig D."/>
            <person name="Lalanne C."/>
            <person name="Gautier V."/>
            <person name="Ament-Velasquez S.L."/>
            <person name="Kruys A."/>
            <person name="Hutchinson M.I."/>
            <person name="Powell A.J."/>
            <person name="Barry K."/>
            <person name="Miller A.N."/>
            <person name="Grigoriev I.V."/>
            <person name="Debuchy R."/>
            <person name="Gladieux P."/>
            <person name="Thoren M.H."/>
            <person name="Johannesson H."/>
        </authorList>
    </citation>
    <scope>NUCLEOTIDE SEQUENCE</scope>
    <source>
        <strain evidence="2">SMH2532-1</strain>
    </source>
</reference>
<evidence type="ECO:0000313" key="2">
    <source>
        <dbReference type="EMBL" id="KAK0651837.1"/>
    </source>
</evidence>
<evidence type="ECO:0000313" key="3">
    <source>
        <dbReference type="Proteomes" id="UP001174936"/>
    </source>
</evidence>
<dbReference type="Proteomes" id="UP001174936">
    <property type="component" value="Unassembled WGS sequence"/>
</dbReference>
<dbReference type="AlphaFoldDB" id="A0AA39YHV9"/>
<protein>
    <submittedName>
        <fullName evidence="2">Uncharacterized protein</fullName>
    </submittedName>
</protein>
<feature type="compositionally biased region" description="Basic and acidic residues" evidence="1">
    <location>
        <begin position="74"/>
        <end position="108"/>
    </location>
</feature>
<gene>
    <name evidence="2" type="ORF">B0T16DRAFT_454256</name>
</gene>
<comment type="caution">
    <text evidence="2">The sequence shown here is derived from an EMBL/GenBank/DDBJ whole genome shotgun (WGS) entry which is preliminary data.</text>
</comment>
<keyword evidence="3" id="KW-1185">Reference proteome</keyword>
<evidence type="ECO:0000256" key="1">
    <source>
        <dbReference type="SAM" id="MobiDB-lite"/>
    </source>
</evidence>
<feature type="compositionally biased region" description="Basic and acidic residues" evidence="1">
    <location>
        <begin position="17"/>
        <end position="39"/>
    </location>
</feature>
<sequence>MSSSQPESAPPIQSPDLKSKLDEASSRSRHPQQQDDETKTTGAAIVDKVSHYIPAVKKVLGEREESEPQTETPPKNRETPPTRPDDDPKISQFLKDQHKSLPIDKLEE</sequence>
<dbReference type="EMBL" id="JAULSV010000002">
    <property type="protein sequence ID" value="KAK0651837.1"/>
    <property type="molecule type" value="Genomic_DNA"/>
</dbReference>
<organism evidence="2 3">
    <name type="scientific">Cercophora newfieldiana</name>
    <dbReference type="NCBI Taxonomy" id="92897"/>
    <lineage>
        <taxon>Eukaryota</taxon>
        <taxon>Fungi</taxon>
        <taxon>Dikarya</taxon>
        <taxon>Ascomycota</taxon>
        <taxon>Pezizomycotina</taxon>
        <taxon>Sordariomycetes</taxon>
        <taxon>Sordariomycetidae</taxon>
        <taxon>Sordariales</taxon>
        <taxon>Lasiosphaeriaceae</taxon>
        <taxon>Cercophora</taxon>
    </lineage>
</organism>